<accession>A0A326UFC4</accession>
<name>A0A326UFC4_THEHA</name>
<evidence type="ECO:0000256" key="1">
    <source>
        <dbReference type="SAM" id="Phobius"/>
    </source>
</evidence>
<comment type="caution">
    <text evidence="2">The sequence shown here is derived from an EMBL/GenBank/DDBJ whole genome shotgun (WGS) entry which is preliminary data.</text>
</comment>
<evidence type="ECO:0000313" key="3">
    <source>
        <dbReference type="Proteomes" id="UP000248806"/>
    </source>
</evidence>
<organism evidence="2 3">
    <name type="scientific">Thermosporothrix hazakensis</name>
    <dbReference type="NCBI Taxonomy" id="644383"/>
    <lineage>
        <taxon>Bacteria</taxon>
        <taxon>Bacillati</taxon>
        <taxon>Chloroflexota</taxon>
        <taxon>Ktedonobacteria</taxon>
        <taxon>Ktedonobacterales</taxon>
        <taxon>Thermosporotrichaceae</taxon>
        <taxon>Thermosporothrix</taxon>
    </lineage>
</organism>
<sequence length="54" mass="6075">MEEQVPISKALLCWVSVGWIGLLISFRHILPQKPAWMLSLAVKKKEAAAVWLTS</sequence>
<keyword evidence="1" id="KW-1133">Transmembrane helix</keyword>
<dbReference type="RefSeq" id="WP_170142641.1">
    <property type="nucleotide sequence ID" value="NZ_BIFX01000001.1"/>
</dbReference>
<gene>
    <name evidence="2" type="ORF">EI42_03035</name>
</gene>
<evidence type="ECO:0000313" key="2">
    <source>
        <dbReference type="EMBL" id="PZW29313.1"/>
    </source>
</evidence>
<keyword evidence="1" id="KW-0812">Transmembrane</keyword>
<keyword evidence="1" id="KW-0472">Membrane</keyword>
<reference evidence="2 3" key="1">
    <citation type="submission" date="2018-06" db="EMBL/GenBank/DDBJ databases">
        <title>Genomic Encyclopedia of Archaeal and Bacterial Type Strains, Phase II (KMG-II): from individual species to whole genera.</title>
        <authorList>
            <person name="Goeker M."/>
        </authorList>
    </citation>
    <scope>NUCLEOTIDE SEQUENCE [LARGE SCALE GENOMIC DNA]</scope>
    <source>
        <strain evidence="2 3">ATCC BAA-1881</strain>
    </source>
</reference>
<feature type="transmembrane region" description="Helical" evidence="1">
    <location>
        <begin position="12"/>
        <end position="30"/>
    </location>
</feature>
<keyword evidence="3" id="KW-1185">Reference proteome</keyword>
<dbReference type="AlphaFoldDB" id="A0A326UFC4"/>
<dbReference type="Proteomes" id="UP000248806">
    <property type="component" value="Unassembled WGS sequence"/>
</dbReference>
<dbReference type="EMBL" id="QKUF01000009">
    <property type="protein sequence ID" value="PZW29313.1"/>
    <property type="molecule type" value="Genomic_DNA"/>
</dbReference>
<proteinExistence type="predicted"/>
<protein>
    <submittedName>
        <fullName evidence="2">Uncharacterized protein</fullName>
    </submittedName>
</protein>